<dbReference type="InterPro" id="IPR053137">
    <property type="entry name" value="NLR-like"/>
</dbReference>
<dbReference type="InterPro" id="IPR027417">
    <property type="entry name" value="P-loop_NTPase"/>
</dbReference>
<keyword evidence="1" id="KW-0472">Membrane</keyword>
<feature type="transmembrane region" description="Helical" evidence="1">
    <location>
        <begin position="475"/>
        <end position="496"/>
    </location>
</feature>
<evidence type="ECO:0000313" key="3">
    <source>
        <dbReference type="EMBL" id="KAL3767009.1"/>
    </source>
</evidence>
<name>A0ABD3MUX4_9STRA</name>
<dbReference type="InterPro" id="IPR019734">
    <property type="entry name" value="TPR_rpt"/>
</dbReference>
<evidence type="ECO:0000259" key="2">
    <source>
        <dbReference type="Pfam" id="PF00931"/>
    </source>
</evidence>
<dbReference type="PANTHER" id="PTHR46082:SF6">
    <property type="entry name" value="AAA+ ATPASE DOMAIN-CONTAINING PROTEIN-RELATED"/>
    <property type="match status" value="1"/>
</dbReference>
<keyword evidence="1" id="KW-1133">Transmembrane helix</keyword>
<dbReference type="Pfam" id="PF00931">
    <property type="entry name" value="NB-ARC"/>
    <property type="match status" value="1"/>
</dbReference>
<keyword evidence="1" id="KW-0812">Transmembrane</keyword>
<comment type="caution">
    <text evidence="3">The sequence shown here is derived from an EMBL/GenBank/DDBJ whole genome shotgun (WGS) entry which is preliminary data.</text>
</comment>
<gene>
    <name evidence="3" type="ORF">ACHAWU_004507</name>
</gene>
<dbReference type="Gene3D" id="3.40.50.300">
    <property type="entry name" value="P-loop containing nucleotide triphosphate hydrolases"/>
    <property type="match status" value="1"/>
</dbReference>
<proteinExistence type="predicted"/>
<dbReference type="Proteomes" id="UP001530293">
    <property type="component" value="Unassembled WGS sequence"/>
</dbReference>
<dbReference type="InterPro" id="IPR011990">
    <property type="entry name" value="TPR-like_helical_dom_sf"/>
</dbReference>
<dbReference type="InterPro" id="IPR002182">
    <property type="entry name" value="NB-ARC"/>
</dbReference>
<evidence type="ECO:0000313" key="4">
    <source>
        <dbReference type="Proteomes" id="UP001530293"/>
    </source>
</evidence>
<dbReference type="Gene3D" id="1.25.40.10">
    <property type="entry name" value="Tetratricopeptide repeat domain"/>
    <property type="match status" value="2"/>
</dbReference>
<dbReference type="EMBL" id="JALLBG020000078">
    <property type="protein sequence ID" value="KAL3767009.1"/>
    <property type="molecule type" value="Genomic_DNA"/>
</dbReference>
<accession>A0ABD3MUX4</accession>
<organism evidence="3 4">
    <name type="scientific">Discostella pseudostelligera</name>
    <dbReference type="NCBI Taxonomy" id="259834"/>
    <lineage>
        <taxon>Eukaryota</taxon>
        <taxon>Sar</taxon>
        <taxon>Stramenopiles</taxon>
        <taxon>Ochrophyta</taxon>
        <taxon>Bacillariophyta</taxon>
        <taxon>Coscinodiscophyceae</taxon>
        <taxon>Thalassiosirophycidae</taxon>
        <taxon>Stephanodiscales</taxon>
        <taxon>Stephanodiscaceae</taxon>
        <taxon>Discostella</taxon>
    </lineage>
</organism>
<dbReference type="PANTHER" id="PTHR46082">
    <property type="entry name" value="ATP/GTP-BINDING PROTEIN-RELATED"/>
    <property type="match status" value="1"/>
</dbReference>
<dbReference type="AlphaFoldDB" id="A0ABD3MUX4"/>
<dbReference type="SUPFAM" id="SSF48452">
    <property type="entry name" value="TPR-like"/>
    <property type="match status" value="2"/>
</dbReference>
<reference evidence="3 4" key="1">
    <citation type="submission" date="2024-10" db="EMBL/GenBank/DDBJ databases">
        <title>Updated reference genomes for cyclostephanoid diatoms.</title>
        <authorList>
            <person name="Roberts W.R."/>
            <person name="Alverson A.J."/>
        </authorList>
    </citation>
    <scope>NUCLEOTIDE SEQUENCE [LARGE SCALE GENOMIC DNA]</scope>
    <source>
        <strain evidence="3 4">AJA232-27</strain>
    </source>
</reference>
<protein>
    <recommendedName>
        <fullName evidence="2">NB-ARC domain-containing protein</fullName>
    </recommendedName>
</protein>
<evidence type="ECO:0000256" key="1">
    <source>
        <dbReference type="SAM" id="Phobius"/>
    </source>
</evidence>
<feature type="domain" description="NB-ARC" evidence="2">
    <location>
        <begin position="188"/>
        <end position="335"/>
    </location>
</feature>
<sequence>MRVPIEYLEFPSPHDSSNTTNATFPLYSGTNVWLYVPLPSQTMIADENHPLLQSYVDTVLQGCLEWGGEAMAEQFIISTEGWSTYYLNDTPSSRRPWLFRKQYATIDALLSKYSELTNYGDRRHPEEFASAFNQRMRGTWSIPRRNPNFTGRDCELEELQAKFTSQEMGSSSLGRRRQQHSSGVVVKVEVTGMGGVGKTQLVTEFCYRHFPQDYGLVVWVNAETVDTLITDYRQLLSDLANVEPDMDKSSTEIVDEVRTRLFRSNVPWLLVFDNIEDHSLLERFVPRGAGSKGHVLVTTRHVDAESRVDSSGTLSLGCLHTMEAIELLRRSAGSHNMAGSNLDAARVLCEKLGNLPLALSMAATYMRQCEVECCEYLDRYTASEMSGETLLRRGKLPDYSLTVASSLSLILPKIKETNETTLEVLHLLSYLGPDAITKLLLRNLLSAKKKFDDEHAEEERHEAASKSRRFGQNTVVGGLILGGVTLVCASTLMLPATRSQRTCVVIALSAASSFFVLSRVSAFVPGSIPSLAEQTTSCASSSFSAFEYDQSDDAWDILKSFSLLSVKDGKGSVHRLLQQAMRSCHSKEETLYYITICVDAMLSCWTFKPNSTESWKSSLQLLEHVKVIVAHCKEYDVDANRLLKIAQLSKEAGVLSAMALNAFVEAEASLELSLEFLERSSTAKKLEVMKAKAESQYELSKIHRYQGRYDDANKRLVVSLELNCTDDCLTADTLHELGILEVKKHNLDTATKYLQQSLEIRRGLNDANDQGNASSTLHQLAAIHIARKPPSLEMATSLLREALGLSRQIGQRAATIKQLARVTVRQGFLDQAESYLEQALELYLELYGNKMHINIAAVKFQMGALALQRNMLDNAWLCFHECLRIRRHVYAYACPEGNSTENAYPIHFEVSCVLHELGCVGLAQKRFTQSMNMLEAERVILERLAEASTQNERIYQARLTNLTWLRKCAKEMGDESRTTFFSTERFHLKHHEGHQFREETHHELSKTAVLQGKALQCRQLARKFALEKSISNSTCRDELVSCLNELQEETRRVEPGPMTDATLKFHETLFLWLDKPGRRSPILSACDSLRDVLRSHGIQVNDTSCTSVTR</sequence>
<keyword evidence="4" id="KW-1185">Reference proteome</keyword>
<dbReference type="SUPFAM" id="SSF52540">
    <property type="entry name" value="P-loop containing nucleoside triphosphate hydrolases"/>
    <property type="match status" value="1"/>
</dbReference>
<dbReference type="SMART" id="SM00028">
    <property type="entry name" value="TPR"/>
    <property type="match status" value="3"/>
</dbReference>
<dbReference type="Pfam" id="PF13374">
    <property type="entry name" value="TPR_10"/>
    <property type="match status" value="1"/>
</dbReference>
<feature type="transmembrane region" description="Helical" evidence="1">
    <location>
        <begin position="503"/>
        <end position="524"/>
    </location>
</feature>